<keyword evidence="2" id="KW-0808">Transferase</keyword>
<keyword evidence="3" id="KW-0949">S-adenosyl-L-methionine</keyword>
<dbReference type="STRING" id="945553.A0A0D2N843"/>
<dbReference type="PROSITE" id="PS50868">
    <property type="entry name" value="POST_SET"/>
    <property type="match status" value="1"/>
</dbReference>
<evidence type="ECO:0000313" key="7">
    <source>
        <dbReference type="Proteomes" id="UP000054270"/>
    </source>
</evidence>
<dbReference type="PANTHER" id="PTHR12350:SF19">
    <property type="entry name" value="SET DOMAIN-CONTAINING PROTEIN"/>
    <property type="match status" value="1"/>
</dbReference>
<dbReference type="EMBL" id="KN817650">
    <property type="protein sequence ID" value="KJA15254.1"/>
    <property type="molecule type" value="Genomic_DNA"/>
</dbReference>
<dbReference type="Gene3D" id="2.170.270.10">
    <property type="entry name" value="SET domain"/>
    <property type="match status" value="1"/>
</dbReference>
<dbReference type="PANTHER" id="PTHR12350">
    <property type="entry name" value="HISTONE-LYSINE N-METHYLTRANSFERASE-RELATED"/>
    <property type="match status" value="1"/>
</dbReference>
<dbReference type="InterPro" id="IPR001214">
    <property type="entry name" value="SET_dom"/>
</dbReference>
<evidence type="ECO:0000256" key="1">
    <source>
        <dbReference type="ARBA" id="ARBA00022603"/>
    </source>
</evidence>
<evidence type="ECO:0000259" key="4">
    <source>
        <dbReference type="PROSITE" id="PS50280"/>
    </source>
</evidence>
<dbReference type="InterPro" id="IPR046341">
    <property type="entry name" value="SET_dom_sf"/>
</dbReference>
<dbReference type="PROSITE" id="PS50280">
    <property type="entry name" value="SET"/>
    <property type="match status" value="1"/>
</dbReference>
<dbReference type="InterPro" id="IPR053201">
    <property type="entry name" value="Flavunoidine_N-MTase"/>
</dbReference>
<evidence type="ECO:0000256" key="2">
    <source>
        <dbReference type="ARBA" id="ARBA00022679"/>
    </source>
</evidence>
<dbReference type="SUPFAM" id="SSF82199">
    <property type="entry name" value="SET domain"/>
    <property type="match status" value="1"/>
</dbReference>
<feature type="domain" description="Post-SET" evidence="5">
    <location>
        <begin position="124"/>
        <end position="140"/>
    </location>
</feature>
<dbReference type="AlphaFoldDB" id="A0A0D2N843"/>
<evidence type="ECO:0000313" key="6">
    <source>
        <dbReference type="EMBL" id="KJA15254.1"/>
    </source>
</evidence>
<sequence length="179" mass="20218">MPKPSRKSYVPTHPTKFVVEFAPGEFSSYLKSLKAFTAGQVMCTLRGLTHGAKAYTSVQCGRGAHDHIELNSDLVYINHSCEPNVAFDLSSTDRAKWHLRALKDIKRGEPLTFFYPSTEWDMDQRFKCECGTPTCVGSIQGAKYLSRKELQARGFVSPWIQELVSERDNKTPERAVSRL</sequence>
<protein>
    <recommendedName>
        <fullName evidence="8">Post-SET domain-containing protein</fullName>
    </recommendedName>
</protein>
<dbReference type="GO" id="GO:0032259">
    <property type="term" value="P:methylation"/>
    <property type="evidence" value="ECO:0007669"/>
    <property type="project" value="UniProtKB-KW"/>
</dbReference>
<feature type="domain" description="SET" evidence="4">
    <location>
        <begin position="2"/>
        <end position="116"/>
    </location>
</feature>
<keyword evidence="7" id="KW-1185">Reference proteome</keyword>
<reference evidence="7" key="1">
    <citation type="submission" date="2014-04" db="EMBL/GenBank/DDBJ databases">
        <title>Evolutionary Origins and Diversification of the Mycorrhizal Mutualists.</title>
        <authorList>
            <consortium name="DOE Joint Genome Institute"/>
            <consortium name="Mycorrhizal Genomics Consortium"/>
            <person name="Kohler A."/>
            <person name="Kuo A."/>
            <person name="Nagy L.G."/>
            <person name="Floudas D."/>
            <person name="Copeland A."/>
            <person name="Barry K.W."/>
            <person name="Cichocki N."/>
            <person name="Veneault-Fourrey C."/>
            <person name="LaButti K."/>
            <person name="Lindquist E.A."/>
            <person name="Lipzen A."/>
            <person name="Lundell T."/>
            <person name="Morin E."/>
            <person name="Murat C."/>
            <person name="Riley R."/>
            <person name="Ohm R."/>
            <person name="Sun H."/>
            <person name="Tunlid A."/>
            <person name="Henrissat B."/>
            <person name="Grigoriev I.V."/>
            <person name="Hibbett D.S."/>
            <person name="Martin F."/>
        </authorList>
    </citation>
    <scope>NUCLEOTIDE SEQUENCE [LARGE SCALE GENOMIC DNA]</scope>
    <source>
        <strain evidence="7">FD-334 SS-4</strain>
    </source>
</reference>
<keyword evidence="1" id="KW-0489">Methyltransferase</keyword>
<evidence type="ECO:0000259" key="5">
    <source>
        <dbReference type="PROSITE" id="PS50868"/>
    </source>
</evidence>
<gene>
    <name evidence="6" type="ORF">HYPSUDRAFT_92035</name>
</gene>
<evidence type="ECO:0008006" key="8">
    <source>
        <dbReference type="Google" id="ProtNLM"/>
    </source>
</evidence>
<evidence type="ECO:0000256" key="3">
    <source>
        <dbReference type="ARBA" id="ARBA00022691"/>
    </source>
</evidence>
<accession>A0A0D2N843</accession>
<name>A0A0D2N843_HYPSF</name>
<organism evidence="6 7">
    <name type="scientific">Hypholoma sublateritium (strain FD-334 SS-4)</name>
    <dbReference type="NCBI Taxonomy" id="945553"/>
    <lineage>
        <taxon>Eukaryota</taxon>
        <taxon>Fungi</taxon>
        <taxon>Dikarya</taxon>
        <taxon>Basidiomycota</taxon>
        <taxon>Agaricomycotina</taxon>
        <taxon>Agaricomycetes</taxon>
        <taxon>Agaricomycetidae</taxon>
        <taxon>Agaricales</taxon>
        <taxon>Agaricineae</taxon>
        <taxon>Strophariaceae</taxon>
        <taxon>Hypholoma</taxon>
    </lineage>
</organism>
<proteinExistence type="predicted"/>
<dbReference type="InterPro" id="IPR003616">
    <property type="entry name" value="Post-SET_dom"/>
</dbReference>
<dbReference type="OrthoDB" id="5984008at2759"/>
<dbReference type="GO" id="GO:0008168">
    <property type="term" value="F:methyltransferase activity"/>
    <property type="evidence" value="ECO:0007669"/>
    <property type="project" value="UniProtKB-KW"/>
</dbReference>
<dbReference type="Proteomes" id="UP000054270">
    <property type="component" value="Unassembled WGS sequence"/>
</dbReference>
<dbReference type="OMA" id="GYWLNGH"/>
<dbReference type="Pfam" id="PF00856">
    <property type="entry name" value="SET"/>
    <property type="match status" value="1"/>
</dbReference>